<evidence type="ECO:0000313" key="4">
    <source>
        <dbReference type="Proteomes" id="UP001139486"/>
    </source>
</evidence>
<dbReference type="SUPFAM" id="SSF53474">
    <property type="entry name" value="alpha/beta-Hydrolases"/>
    <property type="match status" value="1"/>
</dbReference>
<comment type="caution">
    <text evidence="3">The sequence shown here is derived from an EMBL/GenBank/DDBJ whole genome shotgun (WGS) entry which is preliminary data.</text>
</comment>
<evidence type="ECO:0000259" key="2">
    <source>
        <dbReference type="Pfam" id="PF07859"/>
    </source>
</evidence>
<dbReference type="Gene3D" id="3.40.50.1820">
    <property type="entry name" value="alpha/beta hydrolase"/>
    <property type="match status" value="1"/>
</dbReference>
<dbReference type="Proteomes" id="UP001139486">
    <property type="component" value="Unassembled WGS sequence"/>
</dbReference>
<dbReference type="EMBL" id="JAMLDY010000005">
    <property type="protein sequence ID" value="MCP3734290.1"/>
    <property type="molecule type" value="Genomic_DNA"/>
</dbReference>
<dbReference type="PANTHER" id="PTHR48081:SF8">
    <property type="entry name" value="ALPHA_BETA HYDROLASE FOLD-3 DOMAIN-CONTAINING PROTEIN-RELATED"/>
    <property type="match status" value="1"/>
</dbReference>
<protein>
    <submittedName>
        <fullName evidence="3">Alpha/beta hydrolase</fullName>
    </submittedName>
</protein>
<keyword evidence="1 3" id="KW-0378">Hydrolase</keyword>
<dbReference type="InterPro" id="IPR029058">
    <property type="entry name" value="AB_hydrolase_fold"/>
</dbReference>
<dbReference type="Pfam" id="PF07859">
    <property type="entry name" value="Abhydrolase_3"/>
    <property type="match status" value="1"/>
</dbReference>
<dbReference type="InterPro" id="IPR013094">
    <property type="entry name" value="AB_hydrolase_3"/>
</dbReference>
<reference evidence="3" key="1">
    <citation type="submission" date="2022-05" db="EMBL/GenBank/DDBJ databases">
        <title>Sphingomonas sp. strain RP10 Genome sequencing and assembly.</title>
        <authorList>
            <person name="Kim I."/>
        </authorList>
    </citation>
    <scope>NUCLEOTIDE SEQUENCE</scope>
    <source>
        <strain evidence="3">RP10</strain>
    </source>
</reference>
<organism evidence="3 4">
    <name type="scientific">Sphingomonas liriopis</name>
    <dbReference type="NCBI Taxonomy" id="2949094"/>
    <lineage>
        <taxon>Bacteria</taxon>
        <taxon>Pseudomonadati</taxon>
        <taxon>Pseudomonadota</taxon>
        <taxon>Alphaproteobacteria</taxon>
        <taxon>Sphingomonadales</taxon>
        <taxon>Sphingomonadaceae</taxon>
        <taxon>Sphingomonas</taxon>
    </lineage>
</organism>
<keyword evidence="4" id="KW-1185">Reference proteome</keyword>
<evidence type="ECO:0000313" key="3">
    <source>
        <dbReference type="EMBL" id="MCP3734290.1"/>
    </source>
</evidence>
<gene>
    <name evidence="3" type="ORF">M9979_05285</name>
</gene>
<dbReference type="PANTHER" id="PTHR48081">
    <property type="entry name" value="AB HYDROLASE SUPERFAMILY PROTEIN C4A8.06C"/>
    <property type="match status" value="1"/>
</dbReference>
<dbReference type="RefSeq" id="WP_254288298.1">
    <property type="nucleotide sequence ID" value="NZ_JAMLDY010000005.1"/>
</dbReference>
<dbReference type="AlphaFoldDB" id="A0A9X2KPV4"/>
<sequence length="324" mass="34455">MTGIDYVAGRPGIGARLTNRLLRAMRAKTPLDVTDPAALIAARHKLDRVDAGMARLRRRSSLPFTARDTQIAGVATKELAITAPVAPCRDGAVLLFVHGGGFFFRSIHGHMLLAARIAREAGIARVVLPLYRLAPEDVYPAAQDDCLAVYDALLADGMEAGDIVVAADSAGAALALGMLLRARDRGLPLPRAVALLSPMTDLTYSGEAIDENAERDPMFGGHPMPAPGYYLGGASAADPDCSPLFADLHGLPPLLVQAGSTERLRDDGIRLVATATAAGVPIRVEIWPEMPHVFQAYDFREARQARGRIAAFLRDASFSLETGG</sequence>
<dbReference type="GO" id="GO:0016787">
    <property type="term" value="F:hydrolase activity"/>
    <property type="evidence" value="ECO:0007669"/>
    <property type="project" value="UniProtKB-KW"/>
</dbReference>
<accession>A0A9X2KPV4</accession>
<dbReference type="InterPro" id="IPR050300">
    <property type="entry name" value="GDXG_lipolytic_enzyme"/>
</dbReference>
<feature type="domain" description="Alpha/beta hydrolase fold-3" evidence="2">
    <location>
        <begin position="94"/>
        <end position="295"/>
    </location>
</feature>
<proteinExistence type="predicted"/>
<name>A0A9X2KPV4_9SPHN</name>
<evidence type="ECO:0000256" key="1">
    <source>
        <dbReference type="ARBA" id="ARBA00022801"/>
    </source>
</evidence>